<reference evidence="1 2" key="1">
    <citation type="submission" date="2024-02" db="EMBL/GenBank/DDBJ databases">
        <title>Genome analysis and characterization of Microbaculum marinisediminis sp. nov., isolated from marine sediment.</title>
        <authorList>
            <person name="Du Z.-J."/>
            <person name="Ye Y.-Q."/>
            <person name="Zhang Z.-R."/>
            <person name="Yuan S.-M."/>
            <person name="Zhang X.-Y."/>
        </authorList>
    </citation>
    <scope>NUCLEOTIDE SEQUENCE [LARGE SCALE GENOMIC DNA]</scope>
    <source>
        <strain evidence="1 2">SDUM1044001</strain>
    </source>
</reference>
<gene>
    <name evidence="1" type="ORF">V3328_04560</name>
</gene>
<dbReference type="RefSeq" id="WP_340328477.1">
    <property type="nucleotide sequence ID" value="NZ_JAZHOF010000002.1"/>
</dbReference>
<keyword evidence="2" id="KW-1185">Reference proteome</keyword>
<dbReference type="AlphaFoldDB" id="A0AAW9RT69"/>
<evidence type="ECO:0000313" key="2">
    <source>
        <dbReference type="Proteomes" id="UP001378188"/>
    </source>
</evidence>
<dbReference type="Gene3D" id="3.40.190.10">
    <property type="entry name" value="Periplasmic binding protein-like II"/>
    <property type="match status" value="1"/>
</dbReference>
<evidence type="ECO:0000313" key="1">
    <source>
        <dbReference type="EMBL" id="MEJ8570731.1"/>
    </source>
</evidence>
<proteinExistence type="predicted"/>
<protein>
    <submittedName>
        <fullName evidence="1">ABC transporter substrate-binding protein</fullName>
    </submittedName>
</protein>
<name>A0AAW9RT69_9HYPH</name>
<dbReference type="EMBL" id="JAZHOF010000002">
    <property type="protein sequence ID" value="MEJ8570731.1"/>
    <property type="molecule type" value="Genomic_DNA"/>
</dbReference>
<accession>A0AAW9RT69</accession>
<dbReference type="Proteomes" id="UP001378188">
    <property type="component" value="Unassembled WGS sequence"/>
</dbReference>
<sequence>MPDKLSIALGVYDRTLPLIAGLTPIEGVESTFVCDPLESIFHRAFDEVAFDVSELSFSNFLHLAAAGTCPYVGIPIFPSRAYRHSIVYVRTDRAIASAKDLAGRRVGVREYSMTAALVARGLLKDDFGLEAASIQWTCGRVDASDTPPVVRVRPRGIELDQLDDEDNLSDALLEGRIDAMFAYRPPPAFTVGSGVGRLFTDHIASEQDYARRTGIFPIMHLIGIRRDLAQGDLPFRIAMAFEASKAFAIKRLGDSQAPFSSLPWSAGEFHHTRALLGADYWSYGIQNNMAELESLVRYSVDQGIIEREMEIENLFCPSLLNWNT</sequence>
<organism evidence="1 2">
    <name type="scientific">Microbaculum marinum</name>
    <dbReference type="NCBI Taxonomy" id="1764581"/>
    <lineage>
        <taxon>Bacteria</taxon>
        <taxon>Pseudomonadati</taxon>
        <taxon>Pseudomonadota</taxon>
        <taxon>Alphaproteobacteria</taxon>
        <taxon>Hyphomicrobiales</taxon>
        <taxon>Tepidamorphaceae</taxon>
        <taxon>Microbaculum</taxon>
    </lineage>
</organism>
<dbReference type="SUPFAM" id="SSF53850">
    <property type="entry name" value="Periplasmic binding protein-like II"/>
    <property type="match status" value="1"/>
</dbReference>
<comment type="caution">
    <text evidence="1">The sequence shown here is derived from an EMBL/GenBank/DDBJ whole genome shotgun (WGS) entry which is preliminary data.</text>
</comment>